<dbReference type="Proteomes" id="UP000069241">
    <property type="component" value="Chromosome"/>
</dbReference>
<dbReference type="InterPro" id="IPR000415">
    <property type="entry name" value="Nitroreductase-like"/>
</dbReference>
<evidence type="ECO:0000256" key="2">
    <source>
        <dbReference type="ARBA" id="ARBA00023002"/>
    </source>
</evidence>
<dbReference type="RefSeq" id="WP_062251519.1">
    <property type="nucleotide sequence ID" value="NZ_CP014229.1"/>
</dbReference>
<evidence type="ECO:0000313" key="4">
    <source>
        <dbReference type="EMBL" id="AMD89066.1"/>
    </source>
</evidence>
<dbReference type="CDD" id="cd02136">
    <property type="entry name" value="PnbA_NfnB-like"/>
    <property type="match status" value="1"/>
</dbReference>
<protein>
    <submittedName>
        <fullName evidence="4">Nitroreductase</fullName>
    </submittedName>
</protein>
<dbReference type="SUPFAM" id="SSF55469">
    <property type="entry name" value="FMN-dependent nitroreductase-like"/>
    <property type="match status" value="1"/>
</dbReference>
<feature type="domain" description="Nitroreductase" evidence="3">
    <location>
        <begin position="7"/>
        <end position="167"/>
    </location>
</feature>
<proteinExistence type="inferred from homology"/>
<evidence type="ECO:0000313" key="5">
    <source>
        <dbReference type="Proteomes" id="UP000069241"/>
    </source>
</evidence>
<keyword evidence="5" id="KW-1185">Reference proteome</keyword>
<name>A0A0X8JI40_9BACT</name>
<accession>A0A0X8JI40</accession>
<dbReference type="EMBL" id="CP014229">
    <property type="protein sequence ID" value="AMD89066.1"/>
    <property type="molecule type" value="Genomic_DNA"/>
</dbReference>
<dbReference type="PANTHER" id="PTHR43673:SF10">
    <property type="entry name" value="NADH DEHYDROGENASE_NAD(P)H NITROREDUCTASE XCC3605-RELATED"/>
    <property type="match status" value="1"/>
</dbReference>
<gene>
    <name evidence="4" type="ORF">AXF13_02485</name>
</gene>
<dbReference type="Pfam" id="PF00881">
    <property type="entry name" value="Nitroreductase"/>
    <property type="match status" value="1"/>
</dbReference>
<dbReference type="InterPro" id="IPR029479">
    <property type="entry name" value="Nitroreductase"/>
</dbReference>
<dbReference type="STRING" id="44742.AXF13_02485"/>
<comment type="similarity">
    <text evidence="1">Belongs to the nitroreductase family.</text>
</comment>
<organism evidence="4 5">
    <name type="scientific">Desulfovibrio fairfieldensis</name>
    <dbReference type="NCBI Taxonomy" id="44742"/>
    <lineage>
        <taxon>Bacteria</taxon>
        <taxon>Pseudomonadati</taxon>
        <taxon>Thermodesulfobacteriota</taxon>
        <taxon>Desulfovibrionia</taxon>
        <taxon>Desulfovibrionales</taxon>
        <taxon>Desulfovibrionaceae</taxon>
        <taxon>Desulfovibrio</taxon>
    </lineage>
</organism>
<evidence type="ECO:0000259" key="3">
    <source>
        <dbReference type="Pfam" id="PF00881"/>
    </source>
</evidence>
<sequence length="188" mass="21646">MNILECIRTRRSIRTYTDRHIEEETLRELLTLGVKAATGSNEQPWGFAVIQDREEIRFLSETARAWLLENLDAYPYFEQYREWLDKPSYSVFNHADTLLLIYGDTASHWYVYDCTLCAANIMLAAHSMGIGSCWLGFGEHVLDTPEFKRAHNVPGSYSLVCPMSLGYSKGKLPPSERRDPLVFSWQKA</sequence>
<reference evidence="5" key="1">
    <citation type="submission" date="2016-02" db="EMBL/GenBank/DDBJ databases">
        <authorList>
            <person name="Holder M.E."/>
            <person name="Ajami N.J."/>
            <person name="Petrosino J.F."/>
        </authorList>
    </citation>
    <scope>NUCLEOTIDE SEQUENCE [LARGE SCALE GENOMIC DNA]</scope>
    <source>
        <strain evidence="5">CCUG 45958</strain>
    </source>
</reference>
<dbReference type="Gene3D" id="3.40.109.10">
    <property type="entry name" value="NADH Oxidase"/>
    <property type="match status" value="1"/>
</dbReference>
<evidence type="ECO:0000256" key="1">
    <source>
        <dbReference type="ARBA" id="ARBA00007118"/>
    </source>
</evidence>
<dbReference type="GO" id="GO:0016491">
    <property type="term" value="F:oxidoreductase activity"/>
    <property type="evidence" value="ECO:0007669"/>
    <property type="project" value="UniProtKB-KW"/>
</dbReference>
<dbReference type="AlphaFoldDB" id="A0A0X8JI40"/>
<dbReference type="PANTHER" id="PTHR43673">
    <property type="entry name" value="NAD(P)H NITROREDUCTASE YDGI-RELATED"/>
    <property type="match status" value="1"/>
</dbReference>
<keyword evidence="2" id="KW-0560">Oxidoreductase</keyword>
<dbReference type="KEGG" id="dfi:AXF13_02485"/>